<comment type="caution">
    <text evidence="2">The sequence shown here is derived from an EMBL/GenBank/DDBJ whole genome shotgun (WGS) entry which is preliminary data.</text>
</comment>
<evidence type="ECO:0000313" key="3">
    <source>
        <dbReference type="Proteomes" id="UP000012019"/>
    </source>
</evidence>
<dbReference type="Proteomes" id="UP000012019">
    <property type="component" value="Unassembled WGS sequence"/>
</dbReference>
<dbReference type="RefSeq" id="WP_009727127.1">
    <property type="nucleotide sequence ID" value="NZ_APHR01000059.1"/>
</dbReference>
<accession>M7NYP5</accession>
<sequence>MRLLRLLVMFSVLATPLAWAGYAPVYAEENDTETFHIMLPLTTDSAAELAQLRTGGKVLSVEEEQRNSYTLYLVKVLHDNGRVRTYRFDRDTGQTMRNR</sequence>
<dbReference type="EMBL" id="APHR01000059">
    <property type="protein sequence ID" value="EMR12321.1"/>
    <property type="molecule type" value="Genomic_DNA"/>
</dbReference>
<reference evidence="2 3" key="1">
    <citation type="journal article" date="2013" name="Genome Announc.">
        <title>Draft Genome Sequence of Methylophaga lonarensis MPLT, a Haloalkaliphilic (Non-Methane-Utilizing) Methylotroph.</title>
        <authorList>
            <person name="Shetty S.A."/>
            <person name="Marathe N.P."/>
            <person name="Munot H."/>
            <person name="Antony C.P."/>
            <person name="Dhotre D.P."/>
            <person name="Murrell J.C."/>
            <person name="Shouche Y.S."/>
        </authorList>
    </citation>
    <scope>NUCLEOTIDE SEQUENCE [LARGE SCALE GENOMIC DNA]</scope>
    <source>
        <strain evidence="2 3">MPL</strain>
    </source>
</reference>
<dbReference type="PATRIC" id="fig|1286106.3.peg.2168"/>
<feature type="signal peptide" evidence="1">
    <location>
        <begin position="1"/>
        <end position="20"/>
    </location>
</feature>
<evidence type="ECO:0000313" key="2">
    <source>
        <dbReference type="EMBL" id="EMR12321.1"/>
    </source>
</evidence>
<evidence type="ECO:0000256" key="1">
    <source>
        <dbReference type="SAM" id="SignalP"/>
    </source>
</evidence>
<name>M7NYP5_9GAMM</name>
<keyword evidence="3" id="KW-1185">Reference proteome</keyword>
<dbReference type="STRING" id="1286106.MPL1_10833"/>
<feature type="chain" id="PRO_5004082580" description="PepSY domain-containing protein" evidence="1">
    <location>
        <begin position="21"/>
        <end position="99"/>
    </location>
</feature>
<gene>
    <name evidence="2" type="ORF">MPL1_10833</name>
</gene>
<dbReference type="AlphaFoldDB" id="M7NYP5"/>
<proteinExistence type="predicted"/>
<keyword evidence="1" id="KW-0732">Signal</keyword>
<organism evidence="2 3">
    <name type="scientific">Methylophaga lonarensis MPL</name>
    <dbReference type="NCBI Taxonomy" id="1286106"/>
    <lineage>
        <taxon>Bacteria</taxon>
        <taxon>Pseudomonadati</taxon>
        <taxon>Pseudomonadota</taxon>
        <taxon>Gammaproteobacteria</taxon>
        <taxon>Thiotrichales</taxon>
        <taxon>Piscirickettsiaceae</taxon>
        <taxon>Methylophaga</taxon>
    </lineage>
</organism>
<evidence type="ECO:0008006" key="4">
    <source>
        <dbReference type="Google" id="ProtNLM"/>
    </source>
</evidence>
<protein>
    <recommendedName>
        <fullName evidence="4">PepSY domain-containing protein</fullName>
    </recommendedName>
</protein>